<keyword evidence="1" id="KW-0472">Membrane</keyword>
<reference evidence="2 3" key="1">
    <citation type="journal article" date="2015" name="Int. J. Syst. Evol. Microbiol.">
        <title>Exiguobacterium enclense sp. nov., isolated from sediment.</title>
        <authorList>
            <person name="Dastager S.G."/>
            <person name="Mawlankar R."/>
            <person name="Sonalkar V.V."/>
            <person name="Thorat M.N."/>
            <person name="Mual P."/>
            <person name="Verma A."/>
            <person name="Krishnamurthi S."/>
            <person name="Tang S.K."/>
            <person name="Li W.J."/>
        </authorList>
    </citation>
    <scope>NUCLEOTIDE SEQUENCE [LARGE SCALE GENOMIC DNA]</scope>
    <source>
        <strain evidence="2 3">NIO-1109</strain>
    </source>
</reference>
<evidence type="ECO:0000256" key="1">
    <source>
        <dbReference type="SAM" id="Phobius"/>
    </source>
</evidence>
<accession>A0A0V8GL38</accession>
<evidence type="ECO:0000313" key="2">
    <source>
        <dbReference type="EMBL" id="KSU50969.1"/>
    </source>
</evidence>
<feature type="transmembrane region" description="Helical" evidence="1">
    <location>
        <begin position="97"/>
        <end position="118"/>
    </location>
</feature>
<comment type="caution">
    <text evidence="2">The sequence shown here is derived from an EMBL/GenBank/DDBJ whole genome shotgun (WGS) entry which is preliminary data.</text>
</comment>
<dbReference type="EMBL" id="LNQL01000001">
    <property type="protein sequence ID" value="KSU50969.1"/>
    <property type="molecule type" value="Genomic_DNA"/>
</dbReference>
<dbReference type="RefSeq" id="WP_058264992.1">
    <property type="nucleotide sequence ID" value="NZ_FMYN01000001.1"/>
</dbReference>
<gene>
    <name evidence="2" type="ORF">AS033_06200</name>
</gene>
<proteinExistence type="predicted"/>
<name>A0A0V8GL38_9BACL</name>
<feature type="transmembrane region" description="Helical" evidence="1">
    <location>
        <begin position="32"/>
        <end position="55"/>
    </location>
</feature>
<feature type="transmembrane region" description="Helical" evidence="1">
    <location>
        <begin position="64"/>
        <end position="85"/>
    </location>
</feature>
<dbReference type="AlphaFoldDB" id="A0A0V8GL38"/>
<dbReference type="OrthoDB" id="2353512at2"/>
<sequence length="130" mass="14989">MRWISYAAVVTILSFLAFTAYSFLTTIDYEIVYQFGTFAMTLSYFIFGLPMLWIVRHYPLTLRLLIYVTTSAVVLFLFIGLYEAWHDASLSPLPPTGSMIQFTALACLLFVLPYEIVYRKNFVSIQPRVS</sequence>
<organism evidence="2 3">
    <name type="scientific">Exiguobacterium indicum</name>
    <dbReference type="NCBI Taxonomy" id="296995"/>
    <lineage>
        <taxon>Bacteria</taxon>
        <taxon>Bacillati</taxon>
        <taxon>Bacillota</taxon>
        <taxon>Bacilli</taxon>
        <taxon>Bacillales</taxon>
        <taxon>Bacillales Family XII. Incertae Sedis</taxon>
        <taxon>Exiguobacterium</taxon>
    </lineage>
</organism>
<dbReference type="Proteomes" id="UP000053797">
    <property type="component" value="Unassembled WGS sequence"/>
</dbReference>
<protein>
    <submittedName>
        <fullName evidence="2">Uncharacterized protein</fullName>
    </submittedName>
</protein>
<keyword evidence="1" id="KW-1133">Transmembrane helix</keyword>
<evidence type="ECO:0000313" key="3">
    <source>
        <dbReference type="Proteomes" id="UP000053797"/>
    </source>
</evidence>
<keyword evidence="1" id="KW-0812">Transmembrane</keyword>